<comment type="caution">
    <text evidence="2">The sequence shown here is derived from an EMBL/GenBank/DDBJ whole genome shotgun (WGS) entry which is preliminary data.</text>
</comment>
<dbReference type="SMART" id="SM00530">
    <property type="entry name" value="HTH_XRE"/>
    <property type="match status" value="1"/>
</dbReference>
<dbReference type="SUPFAM" id="SSF47413">
    <property type="entry name" value="lambda repressor-like DNA-binding domains"/>
    <property type="match status" value="1"/>
</dbReference>
<organism evidence="2 3">
    <name type="scientific">Oligosphaera ethanolica</name>
    <dbReference type="NCBI Taxonomy" id="760260"/>
    <lineage>
        <taxon>Bacteria</taxon>
        <taxon>Pseudomonadati</taxon>
        <taxon>Lentisphaerota</taxon>
        <taxon>Oligosphaeria</taxon>
        <taxon>Oligosphaerales</taxon>
        <taxon>Oligosphaeraceae</taxon>
        <taxon>Oligosphaera</taxon>
    </lineage>
</organism>
<dbReference type="GO" id="GO:0003677">
    <property type="term" value="F:DNA binding"/>
    <property type="evidence" value="ECO:0007669"/>
    <property type="project" value="InterPro"/>
</dbReference>
<evidence type="ECO:0000313" key="3">
    <source>
        <dbReference type="Proteomes" id="UP001238163"/>
    </source>
</evidence>
<proteinExistence type="predicted"/>
<sequence>MQEQRIEEFDGRITPAISQRLHSRRLALGLSYERLAEALGVSWSTLRKWELGECCCCTLPMQQLLADFLGGRYDERLLYRSELRGKRIYNPSYDASQQRLQRIEQLCLLGEQHPEALADFELALTAAAAMALQRAMAMAAEKTTQ</sequence>
<dbReference type="InterPro" id="IPR001387">
    <property type="entry name" value="Cro/C1-type_HTH"/>
</dbReference>
<dbReference type="Pfam" id="PF13560">
    <property type="entry name" value="HTH_31"/>
    <property type="match status" value="1"/>
</dbReference>
<accession>A0AAE3VFR5</accession>
<dbReference type="RefSeq" id="WP_307260887.1">
    <property type="nucleotide sequence ID" value="NZ_JAUSVL010000001.1"/>
</dbReference>
<evidence type="ECO:0000313" key="2">
    <source>
        <dbReference type="EMBL" id="MDQ0289461.1"/>
    </source>
</evidence>
<protein>
    <submittedName>
        <fullName evidence="2">Transcriptional regulator with XRE-family HTH domain</fullName>
    </submittedName>
</protein>
<evidence type="ECO:0000259" key="1">
    <source>
        <dbReference type="PROSITE" id="PS50943"/>
    </source>
</evidence>
<name>A0AAE3VFR5_9BACT</name>
<dbReference type="EMBL" id="JAUSVL010000001">
    <property type="protein sequence ID" value="MDQ0289461.1"/>
    <property type="molecule type" value="Genomic_DNA"/>
</dbReference>
<dbReference type="Gene3D" id="1.10.260.40">
    <property type="entry name" value="lambda repressor-like DNA-binding domains"/>
    <property type="match status" value="1"/>
</dbReference>
<gene>
    <name evidence="2" type="ORF">J3R75_001568</name>
</gene>
<dbReference type="InterPro" id="IPR010982">
    <property type="entry name" value="Lambda_DNA-bd_dom_sf"/>
</dbReference>
<dbReference type="CDD" id="cd00093">
    <property type="entry name" value="HTH_XRE"/>
    <property type="match status" value="1"/>
</dbReference>
<keyword evidence="3" id="KW-1185">Reference proteome</keyword>
<dbReference type="AlphaFoldDB" id="A0AAE3VFR5"/>
<dbReference type="Proteomes" id="UP001238163">
    <property type="component" value="Unassembled WGS sequence"/>
</dbReference>
<reference evidence="2" key="1">
    <citation type="submission" date="2023-07" db="EMBL/GenBank/DDBJ databases">
        <title>Genomic Encyclopedia of Type Strains, Phase IV (KMG-IV): sequencing the most valuable type-strain genomes for metagenomic binning, comparative biology and taxonomic classification.</title>
        <authorList>
            <person name="Goeker M."/>
        </authorList>
    </citation>
    <scope>NUCLEOTIDE SEQUENCE</scope>
    <source>
        <strain evidence="2">DSM 24202</strain>
    </source>
</reference>
<dbReference type="PROSITE" id="PS50943">
    <property type="entry name" value="HTH_CROC1"/>
    <property type="match status" value="1"/>
</dbReference>
<feature type="domain" description="HTH cro/C1-type" evidence="1">
    <location>
        <begin position="21"/>
        <end position="76"/>
    </location>
</feature>